<organism evidence="4 5">
    <name type="scientific">Egibacter rhizosphaerae</name>
    <dbReference type="NCBI Taxonomy" id="1670831"/>
    <lineage>
        <taxon>Bacteria</taxon>
        <taxon>Bacillati</taxon>
        <taxon>Actinomycetota</taxon>
        <taxon>Nitriliruptoria</taxon>
        <taxon>Egibacterales</taxon>
        <taxon>Egibacteraceae</taxon>
        <taxon>Egibacter</taxon>
    </lineage>
</organism>
<sequence>MTPDRLHMDRGPGGGGEMSSRRNRDVVIVGAGVTGLSTAFELASQGAGEVTVLERDRIGAGASGVQPGGVRQQWGTAVNCRLAREAFFFYRDIHERLETSARPRLSSCGYVFLAESDEVMAQLRDNVALQNSLGIPSDLMTPEEAAEVVPDLMTETLVGAAYCAEDGYFDNAQAPVEAYAEAATRHGAQIEHAEVQRLERTGAAWTVVLADGSSICAEHVVIAAGYDTPPLLRPLGIRLPIEKERRYLFMSAPINERLLDPLVVATERHFAAKHLADGRILASDLLARGEATEAGRQQWRQRIDEQIEKLLPRLQFVSFPLLVEGHYDMTPDGQPILGPVGEHANLWIAAGFSGHGFMLAPAVSRRLARAVLDGVMAEEFEEFSATRFRGEGLDGLVHEPQVF</sequence>
<evidence type="ECO:0000256" key="1">
    <source>
        <dbReference type="ARBA" id="ARBA00023002"/>
    </source>
</evidence>
<evidence type="ECO:0000313" key="5">
    <source>
        <dbReference type="Proteomes" id="UP000291469"/>
    </source>
</evidence>
<evidence type="ECO:0000259" key="3">
    <source>
        <dbReference type="Pfam" id="PF01266"/>
    </source>
</evidence>
<evidence type="ECO:0000313" key="4">
    <source>
        <dbReference type="EMBL" id="QBI20839.1"/>
    </source>
</evidence>
<dbReference type="GO" id="GO:0016491">
    <property type="term" value="F:oxidoreductase activity"/>
    <property type="evidence" value="ECO:0007669"/>
    <property type="project" value="UniProtKB-KW"/>
</dbReference>
<protein>
    <submittedName>
        <fullName evidence="4">FAD-binding oxidoreductase</fullName>
    </submittedName>
</protein>
<keyword evidence="1" id="KW-0560">Oxidoreductase</keyword>
<dbReference type="Pfam" id="PF01266">
    <property type="entry name" value="DAO"/>
    <property type="match status" value="1"/>
</dbReference>
<dbReference type="GO" id="GO:0005737">
    <property type="term" value="C:cytoplasm"/>
    <property type="evidence" value="ECO:0007669"/>
    <property type="project" value="TreeGrafter"/>
</dbReference>
<proteinExistence type="predicted"/>
<accession>A0A411YI92</accession>
<evidence type="ECO:0000256" key="2">
    <source>
        <dbReference type="SAM" id="MobiDB-lite"/>
    </source>
</evidence>
<keyword evidence="5" id="KW-1185">Reference proteome</keyword>
<feature type="compositionally biased region" description="Basic and acidic residues" evidence="2">
    <location>
        <begin position="1"/>
        <end position="10"/>
    </location>
</feature>
<dbReference type="PANTHER" id="PTHR13847">
    <property type="entry name" value="SARCOSINE DEHYDROGENASE-RELATED"/>
    <property type="match status" value="1"/>
</dbReference>
<dbReference type="EMBL" id="CP036402">
    <property type="protein sequence ID" value="QBI20839.1"/>
    <property type="molecule type" value="Genomic_DNA"/>
</dbReference>
<dbReference type="Proteomes" id="UP000291469">
    <property type="component" value="Chromosome"/>
</dbReference>
<dbReference type="Gene3D" id="3.50.50.60">
    <property type="entry name" value="FAD/NAD(P)-binding domain"/>
    <property type="match status" value="1"/>
</dbReference>
<reference evidence="4 5" key="1">
    <citation type="submission" date="2019-01" db="EMBL/GenBank/DDBJ databases">
        <title>Egibacter rhizosphaerae EGI 80759T.</title>
        <authorList>
            <person name="Chen D.-D."/>
            <person name="Tian Y."/>
            <person name="Jiao J.-Y."/>
            <person name="Zhang X.-T."/>
            <person name="Zhang Y.-G."/>
            <person name="Zhang Y."/>
            <person name="Xiao M."/>
            <person name="Shu W.-S."/>
            <person name="Li W.-J."/>
        </authorList>
    </citation>
    <scope>NUCLEOTIDE SEQUENCE [LARGE SCALE GENOMIC DNA]</scope>
    <source>
        <strain evidence="4 5">EGI 80759</strain>
    </source>
</reference>
<name>A0A411YI92_9ACTN</name>
<dbReference type="KEGG" id="erz:ER308_15520"/>
<dbReference type="OrthoDB" id="9806452at2"/>
<dbReference type="PANTHER" id="PTHR13847:SF287">
    <property type="entry name" value="FAD-DEPENDENT OXIDOREDUCTASE DOMAIN-CONTAINING PROTEIN 1"/>
    <property type="match status" value="1"/>
</dbReference>
<dbReference type="AlphaFoldDB" id="A0A411YI92"/>
<feature type="domain" description="FAD dependent oxidoreductase" evidence="3">
    <location>
        <begin position="25"/>
        <end position="369"/>
    </location>
</feature>
<dbReference type="SUPFAM" id="SSF51905">
    <property type="entry name" value="FAD/NAD(P)-binding domain"/>
    <property type="match status" value="1"/>
</dbReference>
<dbReference type="InterPro" id="IPR006076">
    <property type="entry name" value="FAD-dep_OxRdtase"/>
</dbReference>
<feature type="region of interest" description="Disordered" evidence="2">
    <location>
        <begin position="1"/>
        <end position="21"/>
    </location>
</feature>
<gene>
    <name evidence="4" type="ORF">ER308_15520</name>
</gene>
<dbReference type="Gene3D" id="3.30.9.10">
    <property type="entry name" value="D-Amino Acid Oxidase, subunit A, domain 2"/>
    <property type="match status" value="1"/>
</dbReference>
<dbReference type="InterPro" id="IPR036188">
    <property type="entry name" value="FAD/NAD-bd_sf"/>
</dbReference>